<gene>
    <name evidence="2" type="ORF">GOODEAATRI_025663</name>
</gene>
<comment type="caution">
    <text evidence="2">The sequence shown here is derived from an EMBL/GenBank/DDBJ whole genome shotgun (WGS) entry which is preliminary data.</text>
</comment>
<sequence>MYHQFDRSMHPRQSILKTILTLKENSRKAESELQALETRLQKLGVTPIATSDRPAPPPTRDQRANPLPPRPDSLILGAPINHKEVERREEEDEQDEVGVEATERTDTERTVEGSSGTESRKPSYGELEGTCNGELAKEEPAVVSLELGVARMTC</sequence>
<reference evidence="2 3" key="1">
    <citation type="submission" date="2021-06" db="EMBL/GenBank/DDBJ databases">
        <authorList>
            <person name="Palmer J.M."/>
        </authorList>
    </citation>
    <scope>NUCLEOTIDE SEQUENCE [LARGE SCALE GENOMIC DNA]</scope>
    <source>
        <strain evidence="2 3">GA_2019</strain>
        <tissue evidence="2">Muscle</tissue>
    </source>
</reference>
<evidence type="ECO:0000313" key="3">
    <source>
        <dbReference type="Proteomes" id="UP001476798"/>
    </source>
</evidence>
<evidence type="ECO:0000256" key="1">
    <source>
        <dbReference type="SAM" id="MobiDB-lite"/>
    </source>
</evidence>
<accession>A0ABV0PH67</accession>
<evidence type="ECO:0000313" key="2">
    <source>
        <dbReference type="EMBL" id="MEQ2182769.1"/>
    </source>
</evidence>
<feature type="region of interest" description="Disordered" evidence="1">
    <location>
        <begin position="39"/>
        <end position="132"/>
    </location>
</feature>
<feature type="compositionally biased region" description="Acidic residues" evidence="1">
    <location>
        <begin position="89"/>
        <end position="98"/>
    </location>
</feature>
<protein>
    <submittedName>
        <fullName evidence="2">Uncharacterized protein</fullName>
    </submittedName>
</protein>
<dbReference type="EMBL" id="JAHRIO010073016">
    <property type="protein sequence ID" value="MEQ2182769.1"/>
    <property type="molecule type" value="Genomic_DNA"/>
</dbReference>
<feature type="compositionally biased region" description="Basic and acidic residues" evidence="1">
    <location>
        <begin position="101"/>
        <end position="111"/>
    </location>
</feature>
<proteinExistence type="predicted"/>
<organism evidence="2 3">
    <name type="scientific">Goodea atripinnis</name>
    <dbReference type="NCBI Taxonomy" id="208336"/>
    <lineage>
        <taxon>Eukaryota</taxon>
        <taxon>Metazoa</taxon>
        <taxon>Chordata</taxon>
        <taxon>Craniata</taxon>
        <taxon>Vertebrata</taxon>
        <taxon>Euteleostomi</taxon>
        <taxon>Actinopterygii</taxon>
        <taxon>Neopterygii</taxon>
        <taxon>Teleostei</taxon>
        <taxon>Neoteleostei</taxon>
        <taxon>Acanthomorphata</taxon>
        <taxon>Ovalentaria</taxon>
        <taxon>Atherinomorphae</taxon>
        <taxon>Cyprinodontiformes</taxon>
        <taxon>Goodeidae</taxon>
        <taxon>Goodea</taxon>
    </lineage>
</organism>
<keyword evidence="3" id="KW-1185">Reference proteome</keyword>
<dbReference type="Proteomes" id="UP001476798">
    <property type="component" value="Unassembled WGS sequence"/>
</dbReference>
<name>A0ABV0PH67_9TELE</name>